<dbReference type="CDD" id="cd12797">
    <property type="entry name" value="M23_peptidase"/>
    <property type="match status" value="1"/>
</dbReference>
<comment type="caution">
    <text evidence="3">The sequence shown here is derived from an EMBL/GenBank/DDBJ whole genome shotgun (WGS) entry which is preliminary data.</text>
</comment>
<evidence type="ECO:0000256" key="1">
    <source>
        <dbReference type="SAM" id="Phobius"/>
    </source>
</evidence>
<keyword evidence="1" id="KW-0472">Membrane</keyword>
<evidence type="ECO:0000313" key="4">
    <source>
        <dbReference type="Proteomes" id="UP000676917"/>
    </source>
</evidence>
<keyword evidence="4" id="KW-1185">Reference proteome</keyword>
<organism evidence="3 4">
    <name type="scientific">Ornithinibacillus bavariensis</name>
    <dbReference type="NCBI Taxonomy" id="545502"/>
    <lineage>
        <taxon>Bacteria</taxon>
        <taxon>Bacillati</taxon>
        <taxon>Bacillota</taxon>
        <taxon>Bacilli</taxon>
        <taxon>Bacillales</taxon>
        <taxon>Bacillaceae</taxon>
        <taxon>Ornithinibacillus</taxon>
    </lineage>
</organism>
<evidence type="ECO:0000313" key="3">
    <source>
        <dbReference type="EMBL" id="GIO27673.1"/>
    </source>
</evidence>
<dbReference type="Gene3D" id="2.70.70.10">
    <property type="entry name" value="Glucose Permease (Domain IIA)"/>
    <property type="match status" value="1"/>
</dbReference>
<dbReference type="InterPro" id="IPR011055">
    <property type="entry name" value="Dup_hybrid_motif"/>
</dbReference>
<dbReference type="EMBL" id="BORP01000004">
    <property type="protein sequence ID" value="GIO27673.1"/>
    <property type="molecule type" value="Genomic_DNA"/>
</dbReference>
<dbReference type="InterPro" id="IPR016047">
    <property type="entry name" value="M23ase_b-sheet_dom"/>
</dbReference>
<protein>
    <recommendedName>
        <fullName evidence="2">M23ase beta-sheet core domain-containing protein</fullName>
    </recommendedName>
</protein>
<name>A0A920C7H3_9BACI</name>
<feature type="domain" description="M23ase beta-sheet core" evidence="2">
    <location>
        <begin position="157"/>
        <end position="247"/>
    </location>
</feature>
<evidence type="ECO:0000259" key="2">
    <source>
        <dbReference type="Pfam" id="PF01551"/>
    </source>
</evidence>
<keyword evidence="1" id="KW-0812">Transmembrane</keyword>
<dbReference type="PANTHER" id="PTHR21666">
    <property type="entry name" value="PEPTIDASE-RELATED"/>
    <property type="match status" value="1"/>
</dbReference>
<accession>A0A920C7H3</accession>
<dbReference type="SUPFAM" id="SSF51261">
    <property type="entry name" value="Duplicated hybrid motif"/>
    <property type="match status" value="1"/>
</dbReference>
<gene>
    <name evidence="3" type="ORF">J43TS3_22840</name>
</gene>
<dbReference type="AlphaFoldDB" id="A0A920C7H3"/>
<reference evidence="3" key="1">
    <citation type="submission" date="2021-03" db="EMBL/GenBank/DDBJ databases">
        <title>Antimicrobial resistance genes in bacteria isolated from Japanese honey, and their potential for conferring macrolide and lincosamide resistance in the American foulbrood pathogen Paenibacillus larvae.</title>
        <authorList>
            <person name="Okamoto M."/>
            <person name="Kumagai M."/>
            <person name="Kanamori H."/>
            <person name="Takamatsu D."/>
        </authorList>
    </citation>
    <scope>NUCLEOTIDE SEQUENCE</scope>
    <source>
        <strain evidence="3">J43TS3</strain>
    </source>
</reference>
<dbReference type="GO" id="GO:0004222">
    <property type="term" value="F:metalloendopeptidase activity"/>
    <property type="evidence" value="ECO:0007669"/>
    <property type="project" value="TreeGrafter"/>
</dbReference>
<dbReference type="Pfam" id="PF01551">
    <property type="entry name" value="Peptidase_M23"/>
    <property type="match status" value="1"/>
</dbReference>
<keyword evidence="1" id="KW-1133">Transmembrane helix</keyword>
<feature type="transmembrane region" description="Helical" evidence="1">
    <location>
        <begin position="63"/>
        <end position="85"/>
    </location>
</feature>
<dbReference type="PANTHER" id="PTHR21666:SF274">
    <property type="entry name" value="STAGE IV SPORULATION PROTEIN FA"/>
    <property type="match status" value="1"/>
</dbReference>
<dbReference type="RefSeq" id="WP_212921147.1">
    <property type="nucleotide sequence ID" value="NZ_BORP01000004.1"/>
</dbReference>
<dbReference type="Proteomes" id="UP000676917">
    <property type="component" value="Unassembled WGS sequence"/>
</dbReference>
<sequence length="257" mass="28840">MKKDIKDVRRAISERKKSRGLPNKTRHKNFSTIMPVLPQDEEKHGYYPDFLDPSASNQRNSKVVTGIIFKGILSVMLFFSVAIVLQNDADFLSKPKKWAYHALTEEFPFASTYEWYKDAFGTPLAFSPNNEKQEAEKVALVLPVSGNVTETFQTNGRGIKIAPADTAPVSALRDGVVIFAGKDRNTKKTVVVQHADGTTSTYGYLSSIDVHLYQIIDAQQRIGEFAPSEDNETLYFAIEKDNEYIDPVQVVEVDDNP</sequence>
<proteinExistence type="predicted"/>
<dbReference type="InterPro" id="IPR050570">
    <property type="entry name" value="Cell_wall_metabolism_enzyme"/>
</dbReference>